<organism evidence="2 3">
    <name type="scientific">Puccinia sorghi</name>
    <dbReference type="NCBI Taxonomy" id="27349"/>
    <lineage>
        <taxon>Eukaryota</taxon>
        <taxon>Fungi</taxon>
        <taxon>Dikarya</taxon>
        <taxon>Basidiomycota</taxon>
        <taxon>Pucciniomycotina</taxon>
        <taxon>Pucciniomycetes</taxon>
        <taxon>Pucciniales</taxon>
        <taxon>Pucciniaceae</taxon>
        <taxon>Puccinia</taxon>
    </lineage>
</organism>
<gene>
    <name evidence="2" type="ORF">VP01_19g7</name>
</gene>
<name>A0A0L6VBJ6_9BASI</name>
<protein>
    <submittedName>
        <fullName evidence="2">Uncharacterized protein</fullName>
    </submittedName>
</protein>
<dbReference type="AlphaFoldDB" id="A0A0L6VBJ6"/>
<proteinExistence type="predicted"/>
<evidence type="ECO:0000313" key="3">
    <source>
        <dbReference type="Proteomes" id="UP000037035"/>
    </source>
</evidence>
<evidence type="ECO:0000256" key="1">
    <source>
        <dbReference type="SAM" id="MobiDB-lite"/>
    </source>
</evidence>
<reference evidence="2 3" key="1">
    <citation type="submission" date="2015-08" db="EMBL/GenBank/DDBJ databases">
        <title>Next Generation Sequencing and Analysis of the Genome of Puccinia sorghi L Schw, the Causal Agent of Maize Common Rust.</title>
        <authorList>
            <person name="Rochi L."/>
            <person name="Burguener G."/>
            <person name="Darino M."/>
            <person name="Turjanski A."/>
            <person name="Kreff E."/>
            <person name="Dieguez M.J."/>
            <person name="Sacco F."/>
        </authorList>
    </citation>
    <scope>NUCLEOTIDE SEQUENCE [LARGE SCALE GENOMIC DNA]</scope>
    <source>
        <strain evidence="2 3">RO10H11247</strain>
    </source>
</reference>
<feature type="region of interest" description="Disordered" evidence="1">
    <location>
        <begin position="1"/>
        <end position="82"/>
    </location>
</feature>
<dbReference type="EMBL" id="LAVV01006837">
    <property type="protein sequence ID" value="KNZ58089.1"/>
    <property type="molecule type" value="Genomic_DNA"/>
</dbReference>
<comment type="caution">
    <text evidence="2">The sequence shown here is derived from an EMBL/GenBank/DDBJ whole genome shotgun (WGS) entry which is preliminary data.</text>
</comment>
<dbReference type="VEuPathDB" id="FungiDB:VP01_19g7"/>
<sequence>NSGLNELGLEAPPPHKLKKSFLGNFPYSSKMEIIEEENEGDKENKGNNEEESVAILEDEDESDDYIGSDDPEINEPDMAEEEKRKCYKTKQINEFNKLTKTVSTFSLFFSLNHCNWLLLQLYFFIKQITSSSA</sequence>
<accession>A0A0L6VBJ6</accession>
<feature type="non-terminal residue" evidence="2">
    <location>
        <position position="1"/>
    </location>
</feature>
<dbReference type="Proteomes" id="UP000037035">
    <property type="component" value="Unassembled WGS sequence"/>
</dbReference>
<evidence type="ECO:0000313" key="2">
    <source>
        <dbReference type="EMBL" id="KNZ58089.1"/>
    </source>
</evidence>
<feature type="compositionally biased region" description="Acidic residues" evidence="1">
    <location>
        <begin position="49"/>
        <end position="80"/>
    </location>
</feature>
<keyword evidence="3" id="KW-1185">Reference proteome</keyword>